<proteinExistence type="predicted"/>
<feature type="region of interest" description="Disordered" evidence="1">
    <location>
        <begin position="521"/>
        <end position="546"/>
    </location>
</feature>
<sequence>MFLKRSFAKGNAYYSLAGSVRVDGRVKTRIIKQLGRLSDDEANRWNLIFRTEPHDIGRWILDTSDITTLHSYRHGTVALAHAMWKRLGMDSAVYDALSHVKGRSLGAKLIETMVVNRIDDPCSKLAMLEWMPGTSLPFMLGIDPAHLHENMFYRAMDALWKRRDTIERRLFENIVSRYSNSGIVLKDLTSTYFEGTHCPVAKYGYSRDHRPDCLQVSWSLVETEEGLPVTFEIYPGNTPDRKTLNGSIERIQRLFSLKSGIFVSDRGISTEENICTVTSAGFHYVVAETLSNITDIVDAAIDGGLRPVDDGVDLTYADVFREGRYIVIHGREKEKDDIATLYKAIAKGEGIIAAVRDYASKHPDAGGEKMLSRAVREMERHHLSTYFTVEWNDREKNITAVQKDKVERERRYAGYWVLRTDLEERSAADVISIYKGLWRIEHTFSEIKSSLDVRPVRHRRSDRVAAHIWICVLAYLIGRIAEIDVRRMQERNSPDRQLPAITAESVFSSFGSIVLSEHAVKGDSAAGGSPQQNSPDGLPRLPRLSA</sequence>
<dbReference type="PANTHER" id="PTHR34614">
    <property type="match status" value="1"/>
</dbReference>
<dbReference type="InterPro" id="IPR002559">
    <property type="entry name" value="Transposase_11"/>
</dbReference>
<dbReference type="NCBIfam" id="NF033559">
    <property type="entry name" value="transpos_IS1634"/>
    <property type="match status" value="1"/>
</dbReference>
<dbReference type="SUPFAM" id="SSF53098">
    <property type="entry name" value="Ribonuclease H-like"/>
    <property type="match status" value="1"/>
</dbReference>
<evidence type="ECO:0000313" key="4">
    <source>
        <dbReference type="Proteomes" id="UP000716004"/>
    </source>
</evidence>
<dbReference type="EMBL" id="JAGVSJ010000005">
    <property type="protein sequence ID" value="MBX8631478.1"/>
    <property type="molecule type" value="Genomic_DNA"/>
</dbReference>
<dbReference type="PANTHER" id="PTHR34614:SF2">
    <property type="entry name" value="TRANSPOSASE IS4-LIKE DOMAIN-CONTAINING PROTEIN"/>
    <property type="match status" value="1"/>
</dbReference>
<dbReference type="Proteomes" id="UP000716004">
    <property type="component" value="Unassembled WGS sequence"/>
</dbReference>
<dbReference type="InterPro" id="IPR012337">
    <property type="entry name" value="RNaseH-like_sf"/>
</dbReference>
<protein>
    <submittedName>
        <fullName evidence="3">IS1634 family transposase</fullName>
    </submittedName>
</protein>
<name>A0A8J7YRN9_9ARCH</name>
<dbReference type="GO" id="GO:0004803">
    <property type="term" value="F:transposase activity"/>
    <property type="evidence" value="ECO:0007669"/>
    <property type="project" value="InterPro"/>
</dbReference>
<dbReference type="GO" id="GO:0003677">
    <property type="term" value="F:DNA binding"/>
    <property type="evidence" value="ECO:0007669"/>
    <property type="project" value="InterPro"/>
</dbReference>
<reference evidence="3" key="1">
    <citation type="submission" date="2021-04" db="EMBL/GenBank/DDBJ databases">
        <title>Genomic insights into ecological role and evolution of a novel Thermoplasmata order Candidatus Sysuiplasmatales.</title>
        <authorList>
            <person name="Yuan Y."/>
        </authorList>
    </citation>
    <scope>NUCLEOTIDE SEQUENCE</scope>
    <source>
        <strain evidence="3">YP2-bin.285</strain>
    </source>
</reference>
<dbReference type="GO" id="GO:0006313">
    <property type="term" value="P:DNA transposition"/>
    <property type="evidence" value="ECO:0007669"/>
    <property type="project" value="InterPro"/>
</dbReference>
<dbReference type="AlphaFoldDB" id="A0A8J7YRN9"/>
<dbReference type="InterPro" id="IPR047654">
    <property type="entry name" value="IS1634_transpos"/>
</dbReference>
<dbReference type="Pfam" id="PF01609">
    <property type="entry name" value="DDE_Tnp_1"/>
    <property type="match status" value="1"/>
</dbReference>
<evidence type="ECO:0000259" key="2">
    <source>
        <dbReference type="Pfam" id="PF01609"/>
    </source>
</evidence>
<feature type="domain" description="Transposase IS4-like" evidence="2">
    <location>
        <begin position="202"/>
        <end position="477"/>
    </location>
</feature>
<accession>A0A8J7YRN9</accession>
<comment type="caution">
    <text evidence="3">The sequence shown here is derived from an EMBL/GenBank/DDBJ whole genome shotgun (WGS) entry which is preliminary data.</text>
</comment>
<gene>
    <name evidence="3" type="ORF">J9259_03015</name>
</gene>
<organism evidence="3 4">
    <name type="scientific">Candidatus Sysuiplasma superficiale</name>
    <dbReference type="NCBI Taxonomy" id="2823368"/>
    <lineage>
        <taxon>Archaea</taxon>
        <taxon>Methanobacteriati</taxon>
        <taxon>Thermoplasmatota</taxon>
        <taxon>Thermoplasmata</taxon>
        <taxon>Candidatus Sysuiplasmatales</taxon>
        <taxon>Candidatus Sysuiplasmataceae</taxon>
        <taxon>Candidatus Sysuiplasma</taxon>
    </lineage>
</organism>
<evidence type="ECO:0000313" key="3">
    <source>
        <dbReference type="EMBL" id="MBX8631478.1"/>
    </source>
</evidence>
<evidence type="ECO:0000256" key="1">
    <source>
        <dbReference type="SAM" id="MobiDB-lite"/>
    </source>
</evidence>